<gene>
    <name evidence="2" type="ORF">DLK05_11785</name>
</gene>
<keyword evidence="1" id="KW-0472">Membrane</keyword>
<organism evidence="2 3">
    <name type="scientific">Ancylomarina longa</name>
    <dbReference type="NCBI Taxonomy" id="2487017"/>
    <lineage>
        <taxon>Bacteria</taxon>
        <taxon>Pseudomonadati</taxon>
        <taxon>Bacteroidota</taxon>
        <taxon>Bacteroidia</taxon>
        <taxon>Marinilabiliales</taxon>
        <taxon>Marinifilaceae</taxon>
        <taxon>Ancylomarina</taxon>
    </lineage>
</organism>
<evidence type="ECO:0000256" key="1">
    <source>
        <dbReference type="SAM" id="Phobius"/>
    </source>
</evidence>
<feature type="transmembrane region" description="Helical" evidence="1">
    <location>
        <begin position="7"/>
        <end position="25"/>
    </location>
</feature>
<evidence type="ECO:0000313" key="2">
    <source>
        <dbReference type="EMBL" id="RUT77741.1"/>
    </source>
</evidence>
<accession>A0A434ATK6</accession>
<keyword evidence="1" id="KW-1133">Transmembrane helix</keyword>
<dbReference type="EMBL" id="RJJX01000016">
    <property type="protein sequence ID" value="RUT77741.1"/>
    <property type="molecule type" value="Genomic_DNA"/>
</dbReference>
<reference evidence="2 3" key="1">
    <citation type="submission" date="2018-11" db="EMBL/GenBank/DDBJ databases">
        <title>Parancylomarina longa gen. nov., sp. nov., isolated from sediments of southern Okinawa.</title>
        <authorList>
            <person name="Fu T."/>
        </authorList>
    </citation>
    <scope>NUCLEOTIDE SEQUENCE [LARGE SCALE GENOMIC DNA]</scope>
    <source>
        <strain evidence="2 3">T3-2 S1-C</strain>
    </source>
</reference>
<protein>
    <submittedName>
        <fullName evidence="2">Uncharacterized protein</fullName>
    </submittedName>
</protein>
<name>A0A434ATK6_9BACT</name>
<feature type="transmembrane region" description="Helical" evidence="1">
    <location>
        <begin position="37"/>
        <end position="56"/>
    </location>
</feature>
<keyword evidence="3" id="KW-1185">Reference proteome</keyword>
<dbReference type="AlphaFoldDB" id="A0A434ATK6"/>
<dbReference type="RefSeq" id="WP_127344172.1">
    <property type="nucleotide sequence ID" value="NZ_RJJX01000016.1"/>
</dbReference>
<evidence type="ECO:0000313" key="3">
    <source>
        <dbReference type="Proteomes" id="UP000282985"/>
    </source>
</evidence>
<dbReference type="Proteomes" id="UP000282985">
    <property type="component" value="Unassembled WGS sequence"/>
</dbReference>
<sequence>MKKIKQNIIGGLIFSTVCSIVYILVEHFVFQEEFNRKLIIAAIIGSTSAWFLILFLEKRSNQKKKYK</sequence>
<keyword evidence="1" id="KW-0812">Transmembrane</keyword>
<proteinExistence type="predicted"/>
<comment type="caution">
    <text evidence="2">The sequence shown here is derived from an EMBL/GenBank/DDBJ whole genome shotgun (WGS) entry which is preliminary data.</text>
</comment>